<evidence type="ECO:0000313" key="4">
    <source>
        <dbReference type="EMBL" id="AEN88487.1"/>
    </source>
</evidence>
<dbReference type="InterPro" id="IPR011055">
    <property type="entry name" value="Dup_hybrid_motif"/>
</dbReference>
<dbReference type="KEGG" id="bmh:BMWSH_1605"/>
<evidence type="ECO:0000256" key="1">
    <source>
        <dbReference type="ARBA" id="ARBA00022729"/>
    </source>
</evidence>
<evidence type="ECO:0000259" key="3">
    <source>
        <dbReference type="Pfam" id="PF01551"/>
    </source>
</evidence>
<sequence length="217" mass="23642">MKKILSLVTLFVFSMGIALPTFAEAASQKLIQPINNARITAGYLNTKYQQKFGFKHYGWDLVSATSNRTVWASGKGKVLATGYDGVLGNTIIVKYPQAYIHSTKATKDIVIRYNHLASIKVAKGQSVTKDTSLGIYGNTGKYSTGAHLHFEIDTDTVNYQYSPTLGSSSNIIKAGTASTVLSPKSVLYTKNSAPDNQQIWILGDGYQSSTEDNLPIF</sequence>
<feature type="signal peptide" evidence="2">
    <location>
        <begin position="1"/>
        <end position="25"/>
    </location>
</feature>
<dbReference type="Proteomes" id="UP000001283">
    <property type="component" value="Chromosome"/>
</dbReference>
<dbReference type="Pfam" id="PF01551">
    <property type="entry name" value="Peptidase_M23"/>
    <property type="match status" value="1"/>
</dbReference>
<gene>
    <name evidence="4" type="ORF">BMWSH_1605</name>
</gene>
<name>A0A8D3WZX1_PRIMW</name>
<dbReference type="SUPFAM" id="SSF51261">
    <property type="entry name" value="Duplicated hybrid motif"/>
    <property type="match status" value="1"/>
</dbReference>
<dbReference type="PANTHER" id="PTHR21666:SF289">
    <property type="entry name" value="L-ALA--D-GLU ENDOPEPTIDASE"/>
    <property type="match status" value="1"/>
</dbReference>
<dbReference type="RefSeq" id="WP_014458934.1">
    <property type="nucleotide sequence ID" value="NC_017138.1"/>
</dbReference>
<keyword evidence="1 2" id="KW-0732">Signal</keyword>
<dbReference type="EMBL" id="CP003017">
    <property type="protein sequence ID" value="AEN88487.1"/>
    <property type="molecule type" value="Genomic_DNA"/>
</dbReference>
<dbReference type="CDD" id="cd12797">
    <property type="entry name" value="M23_peptidase"/>
    <property type="match status" value="1"/>
</dbReference>
<dbReference type="GO" id="GO:0004222">
    <property type="term" value="F:metalloendopeptidase activity"/>
    <property type="evidence" value="ECO:0007669"/>
    <property type="project" value="TreeGrafter"/>
</dbReference>
<feature type="chain" id="PRO_5034225144" evidence="2">
    <location>
        <begin position="26"/>
        <end position="217"/>
    </location>
</feature>
<accession>A0A8D3WZX1</accession>
<dbReference type="Gene3D" id="2.70.70.10">
    <property type="entry name" value="Glucose Permease (Domain IIA)"/>
    <property type="match status" value="1"/>
</dbReference>
<organism evidence="4 5">
    <name type="scientific">Priestia megaterium (strain WSH-002)</name>
    <name type="common">Bacillus megaterium</name>
    <dbReference type="NCBI Taxonomy" id="1006007"/>
    <lineage>
        <taxon>Bacteria</taxon>
        <taxon>Bacillati</taxon>
        <taxon>Bacillota</taxon>
        <taxon>Bacilli</taxon>
        <taxon>Bacillales</taxon>
        <taxon>Bacillaceae</taxon>
        <taxon>Priestia</taxon>
    </lineage>
</organism>
<proteinExistence type="predicted"/>
<evidence type="ECO:0000313" key="5">
    <source>
        <dbReference type="Proteomes" id="UP000001283"/>
    </source>
</evidence>
<dbReference type="AlphaFoldDB" id="A0A8D3WZX1"/>
<dbReference type="PANTHER" id="PTHR21666">
    <property type="entry name" value="PEPTIDASE-RELATED"/>
    <property type="match status" value="1"/>
</dbReference>
<protein>
    <submittedName>
        <fullName evidence="4">Peptidase M23B</fullName>
    </submittedName>
</protein>
<dbReference type="InterPro" id="IPR050570">
    <property type="entry name" value="Cell_wall_metabolism_enzyme"/>
</dbReference>
<dbReference type="GeneID" id="48014130"/>
<feature type="domain" description="M23ase beta-sheet core" evidence="3">
    <location>
        <begin position="55"/>
        <end position="156"/>
    </location>
</feature>
<reference evidence="4 5" key="1">
    <citation type="journal article" date="2011" name="J. Bacteriol.">
        <title>Complete genome sequence of the industrial strain Bacillus megaterium WSH-002.</title>
        <authorList>
            <person name="Liu L."/>
            <person name="Li Y."/>
            <person name="Zhang J."/>
            <person name="Zou W."/>
            <person name="Zhou Z."/>
            <person name="Liu J."/>
            <person name="Li X."/>
            <person name="Wang L."/>
            <person name="Chen J."/>
        </authorList>
    </citation>
    <scope>NUCLEOTIDE SEQUENCE [LARGE SCALE GENOMIC DNA]</scope>
    <source>
        <strain evidence="4 5">WSH-002</strain>
    </source>
</reference>
<evidence type="ECO:0000256" key="2">
    <source>
        <dbReference type="SAM" id="SignalP"/>
    </source>
</evidence>
<dbReference type="InterPro" id="IPR016047">
    <property type="entry name" value="M23ase_b-sheet_dom"/>
</dbReference>